<dbReference type="AlphaFoldDB" id="A0A124GNV3"/>
<proteinExistence type="predicted"/>
<protein>
    <submittedName>
        <fullName evidence="1">Uncharacterized protein</fullName>
    </submittedName>
</protein>
<accession>A0A124GNV3</accession>
<evidence type="ECO:0000313" key="1">
    <source>
        <dbReference type="EMBL" id="KUM50003.1"/>
    </source>
</evidence>
<sequence>MLNYWCSMDTNHLELGVVALKEESACIGSTTGVMPI</sequence>
<geneLocation type="mitochondrion" evidence="1"/>
<dbReference type="EMBL" id="LKAM01000002">
    <property type="protein sequence ID" value="KUM50003.1"/>
    <property type="molecule type" value="Genomic_DNA"/>
</dbReference>
<name>A0A124GNV3_PICGL</name>
<organism evidence="1">
    <name type="scientific">Picea glauca</name>
    <name type="common">White spruce</name>
    <name type="synonym">Pinus glauca</name>
    <dbReference type="NCBI Taxonomy" id="3330"/>
    <lineage>
        <taxon>Eukaryota</taxon>
        <taxon>Viridiplantae</taxon>
        <taxon>Streptophyta</taxon>
        <taxon>Embryophyta</taxon>
        <taxon>Tracheophyta</taxon>
        <taxon>Spermatophyta</taxon>
        <taxon>Pinopsida</taxon>
        <taxon>Pinidae</taxon>
        <taxon>Conifers I</taxon>
        <taxon>Pinales</taxon>
        <taxon>Pinaceae</taxon>
        <taxon>Picea</taxon>
    </lineage>
</organism>
<comment type="caution">
    <text evidence="1">The sequence shown here is derived from an EMBL/GenBank/DDBJ whole genome shotgun (WGS) entry which is preliminary data.</text>
</comment>
<gene>
    <name evidence="1" type="ORF">ABT39_MTgene3231</name>
</gene>
<reference evidence="1" key="1">
    <citation type="journal article" date="2015" name="Genome Biol. Evol.">
        <title>Organellar Genomes of White Spruce (Picea glauca): Assembly and Annotation.</title>
        <authorList>
            <person name="Jackman S.D."/>
            <person name="Warren R.L."/>
            <person name="Gibb E.A."/>
            <person name="Vandervalk B.P."/>
            <person name="Mohamadi H."/>
            <person name="Chu J."/>
            <person name="Raymond A."/>
            <person name="Pleasance S."/>
            <person name="Coope R."/>
            <person name="Wildung M.R."/>
            <person name="Ritland C.E."/>
            <person name="Bousquet J."/>
            <person name="Jones S.J."/>
            <person name="Bohlmann J."/>
            <person name="Birol I."/>
        </authorList>
    </citation>
    <scope>NUCLEOTIDE SEQUENCE [LARGE SCALE GENOMIC DNA]</scope>
    <source>
        <tissue evidence="1">Flushing bud</tissue>
    </source>
</reference>
<keyword evidence="1" id="KW-0496">Mitochondrion</keyword>